<evidence type="ECO:0000256" key="1">
    <source>
        <dbReference type="ARBA" id="ARBA00004245"/>
    </source>
</evidence>
<proteinExistence type="inferred from homology"/>
<reference evidence="5 6" key="1">
    <citation type="submission" date="2019-04" db="EMBL/GenBank/DDBJ databases">
        <title>An improved genome assembly and genetic linkage map for asparagus bean, Vigna unguiculata ssp. sesquipedialis.</title>
        <authorList>
            <person name="Xia Q."/>
            <person name="Zhang R."/>
            <person name="Dong Y."/>
        </authorList>
    </citation>
    <scope>NUCLEOTIDE SEQUENCE [LARGE SCALE GENOMIC DNA]</scope>
    <source>
        <tissue evidence="5">Leaf</tissue>
    </source>
</reference>
<evidence type="ECO:0000256" key="2">
    <source>
        <dbReference type="ARBA" id="ARBA00006187"/>
    </source>
</evidence>
<accession>A0A4D6N4D0</accession>
<dbReference type="GO" id="GO:0000226">
    <property type="term" value="P:microtubule cytoskeleton organization"/>
    <property type="evidence" value="ECO:0007669"/>
    <property type="project" value="InterPro"/>
</dbReference>
<dbReference type="GO" id="GO:0005819">
    <property type="term" value="C:spindle"/>
    <property type="evidence" value="ECO:0007669"/>
    <property type="project" value="TreeGrafter"/>
</dbReference>
<sequence length="384" mass="44093">MFQNVTCNMAASEHEITEPNTLSVEFINLVETEVARLEKLKSSKMKELVLKKRIELEEICRKTRLIPEIDNAVEYAVDAIESGNFLLSTKLSAIIFSANFQVCLFLFCASSVDPACVLEQIELRVAQVKEEAFSRKEILERVEKWLAACNEESWLEEYNRDDNRYNAGRGAHLTLKRASSRLKQVQEEYLYTLNSLCSVLGLDFKQTINGIHPSLLELEDLRVNNVIQVETEVARLEKLKSSKMKELVLKKRIELEEICRKTRLIPEIDNAVEYAVDAIESGNFLLSTKLSAIIFSANFQVCLFLFCASSVDPACVLEQIELRVAQVKEEAFSRKEILERVEKWLAACNEESWLEEYNRDDNRYNAGRGAHLTLKRAVRKLVPW</sequence>
<keyword evidence="4" id="KW-0963">Cytoplasm</keyword>
<dbReference type="PANTHER" id="PTHR19321">
    <property type="entry name" value="PROTEIN REGULATOR OF CYTOKINESIS 1 PRC1-RELATED"/>
    <property type="match status" value="1"/>
</dbReference>
<dbReference type="GO" id="GO:0008017">
    <property type="term" value="F:microtubule binding"/>
    <property type="evidence" value="ECO:0007669"/>
    <property type="project" value="InterPro"/>
</dbReference>
<dbReference type="GO" id="GO:0005874">
    <property type="term" value="C:microtubule"/>
    <property type="evidence" value="ECO:0007669"/>
    <property type="project" value="UniProtKB-KW"/>
</dbReference>
<keyword evidence="4" id="KW-0206">Cytoskeleton</keyword>
<evidence type="ECO:0000256" key="4">
    <source>
        <dbReference type="ARBA" id="ARBA00023212"/>
    </source>
</evidence>
<comment type="subcellular location">
    <subcellularLocation>
        <location evidence="1">Cytoplasm</location>
        <location evidence="1">Cytoskeleton</location>
    </subcellularLocation>
</comment>
<keyword evidence="3" id="KW-0493">Microtubule</keyword>
<dbReference type="Pfam" id="PF03999">
    <property type="entry name" value="MAP65_ASE1"/>
    <property type="match status" value="2"/>
</dbReference>
<evidence type="ECO:0000313" key="6">
    <source>
        <dbReference type="Proteomes" id="UP000501690"/>
    </source>
</evidence>
<dbReference type="PANTHER" id="PTHR19321:SF7">
    <property type="entry name" value="65-KDA MICROTUBULE-ASSOCIATED PROTEIN 3"/>
    <property type="match status" value="1"/>
</dbReference>
<dbReference type="Proteomes" id="UP000501690">
    <property type="component" value="Linkage Group LG9"/>
</dbReference>
<protein>
    <submittedName>
        <fullName evidence="5">Microtubule-associated protein</fullName>
    </submittedName>
</protein>
<gene>
    <name evidence="5" type="ORF">DEO72_LG9g2761</name>
</gene>
<name>A0A4D6N4D0_VIGUN</name>
<dbReference type="Gene3D" id="1.20.58.1520">
    <property type="match status" value="2"/>
</dbReference>
<organism evidence="5 6">
    <name type="scientific">Vigna unguiculata</name>
    <name type="common">Cowpea</name>
    <dbReference type="NCBI Taxonomy" id="3917"/>
    <lineage>
        <taxon>Eukaryota</taxon>
        <taxon>Viridiplantae</taxon>
        <taxon>Streptophyta</taxon>
        <taxon>Embryophyta</taxon>
        <taxon>Tracheophyta</taxon>
        <taxon>Spermatophyta</taxon>
        <taxon>Magnoliopsida</taxon>
        <taxon>eudicotyledons</taxon>
        <taxon>Gunneridae</taxon>
        <taxon>Pentapetalae</taxon>
        <taxon>rosids</taxon>
        <taxon>fabids</taxon>
        <taxon>Fabales</taxon>
        <taxon>Fabaceae</taxon>
        <taxon>Papilionoideae</taxon>
        <taxon>50 kb inversion clade</taxon>
        <taxon>NPAAA clade</taxon>
        <taxon>indigoferoid/millettioid clade</taxon>
        <taxon>Phaseoleae</taxon>
        <taxon>Vigna</taxon>
    </lineage>
</organism>
<comment type="similarity">
    <text evidence="2">Belongs to the MAP65/ASE1 family.</text>
</comment>
<dbReference type="EMBL" id="CP039353">
    <property type="protein sequence ID" value="QCE07741.1"/>
    <property type="molecule type" value="Genomic_DNA"/>
</dbReference>
<dbReference type="InterPro" id="IPR007145">
    <property type="entry name" value="MAP65_Ase1_PRC1"/>
</dbReference>
<dbReference type="GO" id="GO:0005737">
    <property type="term" value="C:cytoplasm"/>
    <property type="evidence" value="ECO:0007669"/>
    <property type="project" value="TreeGrafter"/>
</dbReference>
<evidence type="ECO:0000313" key="5">
    <source>
        <dbReference type="EMBL" id="QCE07741.1"/>
    </source>
</evidence>
<evidence type="ECO:0000256" key="3">
    <source>
        <dbReference type="ARBA" id="ARBA00022701"/>
    </source>
</evidence>
<dbReference type="AlphaFoldDB" id="A0A4D6N4D0"/>
<keyword evidence="6" id="KW-1185">Reference proteome</keyword>